<gene>
    <name evidence="2" type="ORF">Tco_1032892</name>
</gene>
<dbReference type="EMBL" id="BQNB010018366">
    <property type="protein sequence ID" value="GJT73606.1"/>
    <property type="molecule type" value="Genomic_DNA"/>
</dbReference>
<reference evidence="2" key="2">
    <citation type="submission" date="2022-01" db="EMBL/GenBank/DDBJ databases">
        <authorList>
            <person name="Yamashiro T."/>
            <person name="Shiraishi A."/>
            <person name="Satake H."/>
            <person name="Nakayama K."/>
        </authorList>
    </citation>
    <scope>NUCLEOTIDE SEQUENCE</scope>
</reference>
<protein>
    <submittedName>
        <fullName evidence="2">Uncharacterized protein</fullName>
    </submittedName>
</protein>
<feature type="region of interest" description="Disordered" evidence="1">
    <location>
        <begin position="497"/>
        <end position="520"/>
    </location>
</feature>
<keyword evidence="3" id="KW-1185">Reference proteome</keyword>
<evidence type="ECO:0000313" key="3">
    <source>
        <dbReference type="Proteomes" id="UP001151760"/>
    </source>
</evidence>
<proteinExistence type="predicted"/>
<organism evidence="2 3">
    <name type="scientific">Tanacetum coccineum</name>
    <dbReference type="NCBI Taxonomy" id="301880"/>
    <lineage>
        <taxon>Eukaryota</taxon>
        <taxon>Viridiplantae</taxon>
        <taxon>Streptophyta</taxon>
        <taxon>Embryophyta</taxon>
        <taxon>Tracheophyta</taxon>
        <taxon>Spermatophyta</taxon>
        <taxon>Magnoliopsida</taxon>
        <taxon>eudicotyledons</taxon>
        <taxon>Gunneridae</taxon>
        <taxon>Pentapetalae</taxon>
        <taxon>asterids</taxon>
        <taxon>campanulids</taxon>
        <taxon>Asterales</taxon>
        <taxon>Asteraceae</taxon>
        <taxon>Asteroideae</taxon>
        <taxon>Anthemideae</taxon>
        <taxon>Anthemidinae</taxon>
        <taxon>Tanacetum</taxon>
    </lineage>
</organism>
<feature type="region of interest" description="Disordered" evidence="1">
    <location>
        <begin position="20"/>
        <end position="42"/>
    </location>
</feature>
<dbReference type="Proteomes" id="UP001151760">
    <property type="component" value="Unassembled WGS sequence"/>
</dbReference>
<accession>A0ABQ5GD77</accession>
<reference evidence="2" key="1">
    <citation type="journal article" date="2022" name="Int. J. Mol. Sci.">
        <title>Draft Genome of Tanacetum Coccineum: Genomic Comparison of Closely Related Tanacetum-Family Plants.</title>
        <authorList>
            <person name="Yamashiro T."/>
            <person name="Shiraishi A."/>
            <person name="Nakayama K."/>
            <person name="Satake H."/>
        </authorList>
    </citation>
    <scope>NUCLEOTIDE SEQUENCE</scope>
</reference>
<name>A0ABQ5GD77_9ASTR</name>
<evidence type="ECO:0000256" key="1">
    <source>
        <dbReference type="SAM" id="MobiDB-lite"/>
    </source>
</evidence>
<feature type="compositionally biased region" description="Basic and acidic residues" evidence="1">
    <location>
        <begin position="25"/>
        <end position="42"/>
    </location>
</feature>
<sequence>MSYEDIRPIFKRSSKKRLREDYDEDNAKKQKLEDDAEKKELRDSMDVVPRDDIAIDVEGDGSSKNYKIFSEMLDDFDRQDVLDLHRLVQERTTHDKLVLFGFNEGIHMLMMHTGIAIHMMIEKKYPLTQEMILRMLSRRLEVDQESEMAFKLLSHNWQYKSVSTARRMLVLLVNPIIYTSCIEQFWATAKVQTVNEECQLQALVDKKTVIIINTSIRSDLNLEDAGGIDCLPTATIFEELVRMGYEKPSQSTYSYKAFFSPQWKFLIHTITQYLSAKTTAWNEFSIRKQRKDIAPTKSYLKRDTPEENVATLSYDPPQSGEDRMKLIELMNLCFRIKKVGSASRVESSNDASLGAQEDASKQGRKIADLDADAEVCWKSSKDVVEKEVSVTTDSLLLLNKAAKSKAVTSVLQQLQLQDPRTLEEEKRNICSIRAQEKGVKHQLRHQKRNTLVTYFKEHGWINTTVKSKSYDEIQEMFDKEMKRVNTFVDMNTELVEGSKAKAEGSSKRASDELEQIVKDN</sequence>
<evidence type="ECO:0000313" key="2">
    <source>
        <dbReference type="EMBL" id="GJT73606.1"/>
    </source>
</evidence>
<comment type="caution">
    <text evidence="2">The sequence shown here is derived from an EMBL/GenBank/DDBJ whole genome shotgun (WGS) entry which is preliminary data.</text>
</comment>